<evidence type="ECO:0000313" key="2">
    <source>
        <dbReference type="EMBL" id="KAG1779671.1"/>
    </source>
</evidence>
<evidence type="ECO:0000259" key="1">
    <source>
        <dbReference type="PROSITE" id="PS50181"/>
    </source>
</evidence>
<dbReference type="SUPFAM" id="SSF81383">
    <property type="entry name" value="F-box domain"/>
    <property type="match status" value="1"/>
</dbReference>
<protein>
    <recommendedName>
        <fullName evidence="1">F-box domain-containing protein</fullName>
    </recommendedName>
</protein>
<reference evidence="2" key="1">
    <citation type="journal article" date="2020" name="New Phytol.">
        <title>Comparative genomics reveals dynamic genome evolution in host specialist ectomycorrhizal fungi.</title>
        <authorList>
            <person name="Lofgren L.A."/>
            <person name="Nguyen N.H."/>
            <person name="Vilgalys R."/>
            <person name="Ruytinx J."/>
            <person name="Liao H.L."/>
            <person name="Branco S."/>
            <person name="Kuo A."/>
            <person name="LaButti K."/>
            <person name="Lipzen A."/>
            <person name="Andreopoulos W."/>
            <person name="Pangilinan J."/>
            <person name="Riley R."/>
            <person name="Hundley H."/>
            <person name="Na H."/>
            <person name="Barry K."/>
            <person name="Grigoriev I.V."/>
            <person name="Stajich J.E."/>
            <person name="Kennedy P.G."/>
        </authorList>
    </citation>
    <scope>NUCLEOTIDE SEQUENCE</scope>
    <source>
        <strain evidence="2">DOB743</strain>
    </source>
</reference>
<dbReference type="Proteomes" id="UP000714275">
    <property type="component" value="Unassembled WGS sequence"/>
</dbReference>
<keyword evidence="3" id="KW-1185">Reference proteome</keyword>
<accession>A0A9P7D5V0</accession>
<dbReference type="PROSITE" id="PS50181">
    <property type="entry name" value="FBOX"/>
    <property type="match status" value="1"/>
</dbReference>
<feature type="domain" description="F-box" evidence="1">
    <location>
        <begin position="74"/>
        <end position="123"/>
    </location>
</feature>
<proteinExistence type="predicted"/>
<sequence>MSFSNLFGSSVVDMDSDEKKSEEHVTKKIKITTNNGWEHVFARGGIKSRFTKTTTADATEFIKPHRPRAQKQSLEMLISLPLDILFEIFGRLLPLDLLHLARTTKALRAVLMHRSSTTVWMAARSNVKGMSACADDMSEPAHASLAFDMHCHNCLKPNVRNVDWNLRIRYCSKCFKERTEVVDDKFKQAYGLKLQHCLSLSMTQNRNDIRCLISDRESLVDELSKLGPEERSVLRGSKRDEALVRKEHAVLCTKWTEGEQQSRWKELDHLRSLRYGAIVEKLIELGWEEDVNKLPDRHTARIYKLTHFEDHSLVKQPKPLTDRIWQNIQHKIVEFMGQMREFRIQQERKQQIRERQSLVATIYSDWQRENGYNEFLMPTAADLFGMRQVRDIVELPFHVTVTAEDFQPVRGELLEIVDAWKRRTNRDLRSDLLYRLEIHPPYWQAQCSVECEKLAVAVLTCTRWLCEDIPQPNDSPPYMYFPEYLHHRCNRIRRRTWDELDPANTFAMGQGYPGSTVQREWSTDGLEFDEKASRTVKNILDACDLDWREATVLELDNLDPRLVCLKCSYGNCCDGERPMTVRSWRESVKHCAKKHWSDSAVKWQKISDEEARSLRQDQKEAAASTTTPPRKIWRCTHCHNKPREPEKMTVQGMTDHLEDHHSIDPIDQVVGKDFFQALDVPPTAIPSVKLKPKAVDPPPLKFRAAHWERSFCDDIYP</sequence>
<dbReference type="OrthoDB" id="2322499at2759"/>
<comment type="caution">
    <text evidence="2">The sequence shown here is derived from an EMBL/GenBank/DDBJ whole genome shotgun (WGS) entry which is preliminary data.</text>
</comment>
<dbReference type="AlphaFoldDB" id="A0A9P7D5V0"/>
<gene>
    <name evidence="2" type="ORF">EV702DRAFT_1085829</name>
</gene>
<dbReference type="InterPro" id="IPR001810">
    <property type="entry name" value="F-box_dom"/>
</dbReference>
<dbReference type="InterPro" id="IPR036047">
    <property type="entry name" value="F-box-like_dom_sf"/>
</dbReference>
<organism evidence="2 3">
    <name type="scientific">Suillus placidus</name>
    <dbReference type="NCBI Taxonomy" id="48579"/>
    <lineage>
        <taxon>Eukaryota</taxon>
        <taxon>Fungi</taxon>
        <taxon>Dikarya</taxon>
        <taxon>Basidiomycota</taxon>
        <taxon>Agaricomycotina</taxon>
        <taxon>Agaricomycetes</taxon>
        <taxon>Agaricomycetidae</taxon>
        <taxon>Boletales</taxon>
        <taxon>Suillineae</taxon>
        <taxon>Suillaceae</taxon>
        <taxon>Suillus</taxon>
    </lineage>
</organism>
<dbReference type="EMBL" id="JABBWD010000011">
    <property type="protein sequence ID" value="KAG1779671.1"/>
    <property type="molecule type" value="Genomic_DNA"/>
</dbReference>
<name>A0A9P7D5V0_9AGAM</name>
<evidence type="ECO:0000313" key="3">
    <source>
        <dbReference type="Proteomes" id="UP000714275"/>
    </source>
</evidence>